<dbReference type="Proteomes" id="UP000887566">
    <property type="component" value="Unplaced"/>
</dbReference>
<organism evidence="3 4">
    <name type="scientific">Plectus sambesii</name>
    <dbReference type="NCBI Taxonomy" id="2011161"/>
    <lineage>
        <taxon>Eukaryota</taxon>
        <taxon>Metazoa</taxon>
        <taxon>Ecdysozoa</taxon>
        <taxon>Nematoda</taxon>
        <taxon>Chromadorea</taxon>
        <taxon>Plectida</taxon>
        <taxon>Plectina</taxon>
        <taxon>Plectoidea</taxon>
        <taxon>Plectidae</taxon>
        <taxon>Plectus</taxon>
    </lineage>
</organism>
<evidence type="ECO:0000313" key="4">
    <source>
        <dbReference type="WBParaSite" id="PSAMB.scaffold334size56143.g4745.t1"/>
    </source>
</evidence>
<keyword evidence="3" id="KW-1185">Reference proteome</keyword>
<evidence type="ECO:0000256" key="2">
    <source>
        <dbReference type="SAM" id="SignalP"/>
    </source>
</evidence>
<name>A0A914W9N2_9BILA</name>
<feature type="compositionally biased region" description="Basic and acidic residues" evidence="1">
    <location>
        <begin position="96"/>
        <end position="105"/>
    </location>
</feature>
<feature type="chain" id="PRO_5037529723" evidence="2">
    <location>
        <begin position="20"/>
        <end position="159"/>
    </location>
</feature>
<feature type="region of interest" description="Disordered" evidence="1">
    <location>
        <begin position="26"/>
        <end position="64"/>
    </location>
</feature>
<dbReference type="WBParaSite" id="PSAMB.scaffold334size56143.g4745.t1">
    <property type="protein sequence ID" value="PSAMB.scaffold334size56143.g4745.t1"/>
    <property type="gene ID" value="PSAMB.scaffold334size56143.g4745"/>
</dbReference>
<feature type="region of interest" description="Disordered" evidence="1">
    <location>
        <begin position="133"/>
        <end position="159"/>
    </location>
</feature>
<protein>
    <submittedName>
        <fullName evidence="4">Secreted protein</fullName>
    </submittedName>
</protein>
<sequence>MHFALCSDVLFVWFGRADAAVDDAAAAADGPADEPTKSRPEFSPAVTGDLRLPPRTPTYHQRSLHAHRTLDRNHVYGAGGAGGDSRHLPACSRAIADPRRGDGHPIGRQSVSQLRRGRPYAAVALVQTLLSSRAQSDATHSYSSPFGRGKKPTNAAGLD</sequence>
<evidence type="ECO:0000313" key="3">
    <source>
        <dbReference type="Proteomes" id="UP000887566"/>
    </source>
</evidence>
<proteinExistence type="predicted"/>
<accession>A0A914W9N2</accession>
<feature type="signal peptide" evidence="2">
    <location>
        <begin position="1"/>
        <end position="19"/>
    </location>
</feature>
<evidence type="ECO:0000256" key="1">
    <source>
        <dbReference type="SAM" id="MobiDB-lite"/>
    </source>
</evidence>
<feature type="region of interest" description="Disordered" evidence="1">
    <location>
        <begin position="95"/>
        <end position="115"/>
    </location>
</feature>
<dbReference type="AlphaFoldDB" id="A0A914W9N2"/>
<reference evidence="4" key="1">
    <citation type="submission" date="2022-11" db="UniProtKB">
        <authorList>
            <consortium name="WormBaseParasite"/>
        </authorList>
    </citation>
    <scope>IDENTIFICATION</scope>
</reference>
<keyword evidence="2" id="KW-0732">Signal</keyword>
<feature type="compositionally biased region" description="Polar residues" evidence="1">
    <location>
        <begin position="133"/>
        <end position="144"/>
    </location>
</feature>